<name>A0A9N9KVH9_9HELO</name>
<proteinExistence type="predicted"/>
<protein>
    <submittedName>
        <fullName evidence="1">Uncharacterized protein</fullName>
    </submittedName>
</protein>
<sequence>MLFKTTTIAAIVALLESRTKKRTPLPNLMRLANYMTKRVCTGYDSNSGKCTGTCEEFDISVNQEINVPQTACIFNAASDTGFDALICSAESLGGSCSLLSTRRRVTITGDFNWDAGQFTRSMQRTGN</sequence>
<dbReference type="Proteomes" id="UP000696280">
    <property type="component" value="Unassembled WGS sequence"/>
</dbReference>
<evidence type="ECO:0000313" key="2">
    <source>
        <dbReference type="Proteomes" id="UP000696280"/>
    </source>
</evidence>
<organism evidence="1 2">
    <name type="scientific">Hymenoscyphus fraxineus</name>
    <dbReference type="NCBI Taxonomy" id="746836"/>
    <lineage>
        <taxon>Eukaryota</taxon>
        <taxon>Fungi</taxon>
        <taxon>Dikarya</taxon>
        <taxon>Ascomycota</taxon>
        <taxon>Pezizomycotina</taxon>
        <taxon>Leotiomycetes</taxon>
        <taxon>Helotiales</taxon>
        <taxon>Helotiaceae</taxon>
        <taxon>Hymenoscyphus</taxon>
    </lineage>
</organism>
<dbReference type="EMBL" id="CAJVRL010000050">
    <property type="protein sequence ID" value="CAG8953383.1"/>
    <property type="molecule type" value="Genomic_DNA"/>
</dbReference>
<dbReference type="AlphaFoldDB" id="A0A9N9KVH9"/>
<comment type="caution">
    <text evidence="1">The sequence shown here is derived from an EMBL/GenBank/DDBJ whole genome shotgun (WGS) entry which is preliminary data.</text>
</comment>
<gene>
    <name evidence="1" type="ORF">HYFRA_00010130</name>
</gene>
<accession>A0A9N9KVH9</accession>
<keyword evidence="2" id="KW-1185">Reference proteome</keyword>
<reference evidence="1" key="1">
    <citation type="submission" date="2021-07" db="EMBL/GenBank/DDBJ databases">
        <authorList>
            <person name="Durling M."/>
        </authorList>
    </citation>
    <scope>NUCLEOTIDE SEQUENCE</scope>
</reference>
<evidence type="ECO:0000313" key="1">
    <source>
        <dbReference type="EMBL" id="CAG8953383.1"/>
    </source>
</evidence>